<evidence type="ECO:0000313" key="1">
    <source>
        <dbReference type="EMBL" id="MBB6577884.1"/>
    </source>
</evidence>
<proteinExistence type="predicted"/>
<dbReference type="EMBL" id="JACHKZ010000010">
    <property type="protein sequence ID" value="MBB6577884.1"/>
    <property type="molecule type" value="Genomic_DNA"/>
</dbReference>
<dbReference type="RefSeq" id="WP_184707769.1">
    <property type="nucleotide sequence ID" value="NZ_JACHKZ010000010.1"/>
</dbReference>
<sequence>MKAYAIVGQLVGELGLKGFRLQLAVEKAQGYEGLVALLPRLREAIDARKLRAVEKILLAPDAVSVPASNAPTPAIIP</sequence>
<name>A0ABR6RFT6_9BURK</name>
<protein>
    <submittedName>
        <fullName evidence="1">Uncharacterized protein</fullName>
    </submittedName>
</protein>
<organism evidence="1 2">
    <name type="scientific">Comamonas odontotermitis</name>
    <dbReference type="NCBI Taxonomy" id="379895"/>
    <lineage>
        <taxon>Bacteria</taxon>
        <taxon>Pseudomonadati</taxon>
        <taxon>Pseudomonadota</taxon>
        <taxon>Betaproteobacteria</taxon>
        <taxon>Burkholderiales</taxon>
        <taxon>Comamonadaceae</taxon>
        <taxon>Comamonas</taxon>
    </lineage>
</organism>
<evidence type="ECO:0000313" key="2">
    <source>
        <dbReference type="Proteomes" id="UP000562492"/>
    </source>
</evidence>
<accession>A0ABR6RFT6</accession>
<keyword evidence="2" id="KW-1185">Reference proteome</keyword>
<comment type="caution">
    <text evidence="1">The sequence shown here is derived from an EMBL/GenBank/DDBJ whole genome shotgun (WGS) entry which is preliminary data.</text>
</comment>
<dbReference type="Proteomes" id="UP000562492">
    <property type="component" value="Unassembled WGS sequence"/>
</dbReference>
<reference evidence="1 2" key="1">
    <citation type="submission" date="2020-08" db="EMBL/GenBank/DDBJ databases">
        <title>Functional genomics of gut bacteria from endangered species of beetles.</title>
        <authorList>
            <person name="Carlos-Shanley C."/>
        </authorList>
    </citation>
    <scope>NUCLEOTIDE SEQUENCE [LARGE SCALE GENOMIC DNA]</scope>
    <source>
        <strain evidence="1 2">S00124</strain>
    </source>
</reference>
<gene>
    <name evidence="1" type="ORF">HNP33_001952</name>
</gene>